<reference evidence="2" key="1">
    <citation type="submission" date="2018-11" db="EMBL/GenBank/DDBJ databases">
        <authorList>
            <person name="Grassa J C."/>
        </authorList>
    </citation>
    <scope>NUCLEOTIDE SEQUENCE [LARGE SCALE GENOMIC DNA]</scope>
</reference>
<evidence type="ECO:0000313" key="3">
    <source>
        <dbReference type="Proteomes" id="UP000596661"/>
    </source>
</evidence>
<dbReference type="EMBL" id="UZAU01000499">
    <property type="status" value="NOT_ANNOTATED_CDS"/>
    <property type="molecule type" value="Genomic_DNA"/>
</dbReference>
<dbReference type="Proteomes" id="UP000596661">
    <property type="component" value="Chromosome 5"/>
</dbReference>
<feature type="region of interest" description="Disordered" evidence="1">
    <location>
        <begin position="107"/>
        <end position="144"/>
    </location>
</feature>
<evidence type="ECO:0000256" key="1">
    <source>
        <dbReference type="SAM" id="MobiDB-lite"/>
    </source>
</evidence>
<name>A0A803PK72_CANSA</name>
<keyword evidence="3" id="KW-1185">Reference proteome</keyword>
<dbReference type="AlphaFoldDB" id="A0A803PK72"/>
<feature type="compositionally biased region" description="Low complexity" evidence="1">
    <location>
        <begin position="109"/>
        <end position="132"/>
    </location>
</feature>
<protein>
    <submittedName>
        <fullName evidence="2">Uncharacterized protein</fullName>
    </submittedName>
</protein>
<dbReference type="Gramene" id="evm.model.05.1144">
    <property type="protein sequence ID" value="cds.evm.model.05.1144"/>
    <property type="gene ID" value="evm.TU.05.1144"/>
</dbReference>
<reference evidence="2" key="2">
    <citation type="submission" date="2021-03" db="UniProtKB">
        <authorList>
            <consortium name="EnsemblPlants"/>
        </authorList>
    </citation>
    <scope>IDENTIFICATION</scope>
</reference>
<evidence type="ECO:0000313" key="2">
    <source>
        <dbReference type="EnsemblPlants" id="cds.evm.model.05.1144"/>
    </source>
</evidence>
<organism evidence="2 3">
    <name type="scientific">Cannabis sativa</name>
    <name type="common">Hemp</name>
    <name type="synonym">Marijuana</name>
    <dbReference type="NCBI Taxonomy" id="3483"/>
    <lineage>
        <taxon>Eukaryota</taxon>
        <taxon>Viridiplantae</taxon>
        <taxon>Streptophyta</taxon>
        <taxon>Embryophyta</taxon>
        <taxon>Tracheophyta</taxon>
        <taxon>Spermatophyta</taxon>
        <taxon>Magnoliopsida</taxon>
        <taxon>eudicotyledons</taxon>
        <taxon>Gunneridae</taxon>
        <taxon>Pentapetalae</taxon>
        <taxon>rosids</taxon>
        <taxon>fabids</taxon>
        <taxon>Rosales</taxon>
        <taxon>Cannabaceae</taxon>
        <taxon>Cannabis</taxon>
    </lineage>
</organism>
<accession>A0A803PK72</accession>
<proteinExistence type="predicted"/>
<sequence>MKLLMIKFRGTKVRKLWASLFAKSRGHDHLHFYSNKANANDRSHKPKRLIRSSTEAQTIECYHHEAMYISNDLVSDNKYTSHNQYKCSRAMDVNMGALKGVLGAVNMTRSGHNNSRSSNRKTSSCPSSLKSSPMHQGFASSDDNRKFFPAENSVQAAIAHCKSSLGQSSDFHF</sequence>
<dbReference type="EnsemblPlants" id="evm.model.05.1144">
    <property type="protein sequence ID" value="cds.evm.model.05.1144"/>
    <property type="gene ID" value="evm.TU.05.1144"/>
</dbReference>